<organism evidence="3">
    <name type="scientific">Fervidicoccus fontis</name>
    <dbReference type="NCBI Taxonomy" id="683846"/>
    <lineage>
        <taxon>Archaea</taxon>
        <taxon>Thermoproteota</taxon>
        <taxon>Thermoprotei</taxon>
        <taxon>Fervidicoccales</taxon>
        <taxon>Fervidicoccaceae</taxon>
        <taxon>Fervidicoccus</taxon>
    </lineage>
</organism>
<evidence type="ECO:0000259" key="2">
    <source>
        <dbReference type="PROSITE" id="PS51733"/>
    </source>
</evidence>
<dbReference type="GO" id="GO:0009249">
    <property type="term" value="P:protein lipoylation"/>
    <property type="evidence" value="ECO:0007669"/>
    <property type="project" value="InterPro"/>
</dbReference>
<dbReference type="Pfam" id="PF21948">
    <property type="entry name" value="LplA-B_cat"/>
    <property type="match status" value="1"/>
</dbReference>
<evidence type="ECO:0000313" key="3">
    <source>
        <dbReference type="EMBL" id="HGZ60181.1"/>
    </source>
</evidence>
<evidence type="ECO:0000256" key="1">
    <source>
        <dbReference type="ARBA" id="ARBA00005085"/>
    </source>
</evidence>
<name>A0A7J3SKN2_9CREN</name>
<proteinExistence type="predicted"/>
<dbReference type="SUPFAM" id="SSF55681">
    <property type="entry name" value="Class II aaRS and biotin synthetases"/>
    <property type="match status" value="1"/>
</dbReference>
<sequence length="257" mass="29352">MTKKLRVLLTEFPENSHLNLAFEEAFFLSRCSEWTSDVLRIWRNEKAVVIGVFQKAEEEVDLDFANSNGIQIVRRFTGGGAVYHDLGNINFALSTKIEGEGQRGVDFLYDHLIYGAIEALRLLGFNPSKENFNDIVIEGKKVIGVAGSIRKDCAFLHGAMLFSTDLTVLSKVLKVPLKKLQDKKIDSVKYRVSTLSQLKPEIEQKDVILSLIEGFTKVLGAEGYYFDFPDKREIELARRLYSEKYSTVSWNFERRRP</sequence>
<dbReference type="GO" id="GO:0017118">
    <property type="term" value="F:lipoyltransferase activity"/>
    <property type="evidence" value="ECO:0007669"/>
    <property type="project" value="TreeGrafter"/>
</dbReference>
<protein>
    <submittedName>
        <fullName evidence="3">Lipoate--protein ligase family protein</fullName>
    </submittedName>
</protein>
<gene>
    <name evidence="3" type="ORF">ENW83_03115</name>
</gene>
<reference evidence="3" key="1">
    <citation type="journal article" date="2020" name="mSystems">
        <title>Genome- and Community-Level Interaction Insights into Carbon Utilization and Element Cycling Functions of Hydrothermarchaeota in Hydrothermal Sediment.</title>
        <authorList>
            <person name="Zhou Z."/>
            <person name="Liu Y."/>
            <person name="Xu W."/>
            <person name="Pan J."/>
            <person name="Luo Z.H."/>
            <person name="Li M."/>
        </authorList>
    </citation>
    <scope>NUCLEOTIDE SEQUENCE [LARGE SCALE GENOMIC DNA]</scope>
    <source>
        <strain evidence="3">SpSt-885</strain>
    </source>
</reference>
<dbReference type="PANTHER" id="PTHR12561:SF3">
    <property type="entry name" value="LIPOYLTRANSFERASE 1, MITOCHONDRIAL"/>
    <property type="match status" value="1"/>
</dbReference>
<dbReference type="Gene3D" id="3.30.930.10">
    <property type="entry name" value="Bira Bifunctional Protein, Domain 2"/>
    <property type="match status" value="1"/>
</dbReference>
<dbReference type="CDD" id="cd16443">
    <property type="entry name" value="LplA"/>
    <property type="match status" value="1"/>
</dbReference>
<dbReference type="PANTHER" id="PTHR12561">
    <property type="entry name" value="LIPOATE-PROTEIN LIGASE"/>
    <property type="match status" value="1"/>
</dbReference>
<dbReference type="GO" id="GO:0005737">
    <property type="term" value="C:cytoplasm"/>
    <property type="evidence" value="ECO:0007669"/>
    <property type="project" value="TreeGrafter"/>
</dbReference>
<keyword evidence="3" id="KW-0436">Ligase</keyword>
<comment type="caution">
    <text evidence="3">The sequence shown here is derived from an EMBL/GenBank/DDBJ whole genome shotgun (WGS) entry which is preliminary data.</text>
</comment>
<accession>A0A7J3SKN2</accession>
<dbReference type="PROSITE" id="PS51733">
    <property type="entry name" value="BPL_LPL_CATALYTIC"/>
    <property type="match status" value="1"/>
</dbReference>
<dbReference type="InterPro" id="IPR045864">
    <property type="entry name" value="aa-tRNA-synth_II/BPL/LPL"/>
</dbReference>
<dbReference type="InterPro" id="IPR004143">
    <property type="entry name" value="BPL_LPL_catalytic"/>
</dbReference>
<dbReference type="InterPro" id="IPR004562">
    <property type="entry name" value="LipoylTrfase_LipoateP_Ligase"/>
</dbReference>
<feature type="domain" description="BPL/LPL catalytic" evidence="2">
    <location>
        <begin position="33"/>
        <end position="223"/>
    </location>
</feature>
<dbReference type="EMBL" id="DTLS01000085">
    <property type="protein sequence ID" value="HGZ60181.1"/>
    <property type="molecule type" value="Genomic_DNA"/>
</dbReference>
<comment type="pathway">
    <text evidence="1">Protein modification; protein lipoylation via exogenous pathway; protein N(6)-(lipoyl)lysine from lipoate: step 2/2.</text>
</comment>
<dbReference type="AlphaFoldDB" id="A0A7J3SKN2"/>
<dbReference type="UniPathway" id="UPA00537">
    <property type="reaction ID" value="UER00595"/>
</dbReference>
<dbReference type="GO" id="GO:0016874">
    <property type="term" value="F:ligase activity"/>
    <property type="evidence" value="ECO:0007669"/>
    <property type="project" value="UniProtKB-KW"/>
</dbReference>